<name>A0ABT7NQG4_9SPHI</name>
<protein>
    <submittedName>
        <fullName evidence="1">Uncharacterized protein</fullName>
    </submittedName>
</protein>
<accession>A0ABT7NQG4</accession>
<reference evidence="1" key="1">
    <citation type="submission" date="2020-06" db="EMBL/GenBank/DDBJ databases">
        <authorList>
            <person name="Dong N."/>
        </authorList>
    </citation>
    <scope>NUCLEOTIDE SEQUENCE</scope>
    <source>
        <strain evidence="1">R1692</strain>
    </source>
</reference>
<evidence type="ECO:0000313" key="1">
    <source>
        <dbReference type="EMBL" id="MDM1049488.1"/>
    </source>
</evidence>
<gene>
    <name evidence="1" type="ORF">HX018_14705</name>
</gene>
<keyword evidence="2" id="KW-1185">Reference proteome</keyword>
<dbReference type="EMBL" id="JACAGK010000048">
    <property type="protein sequence ID" value="MDM1049488.1"/>
    <property type="molecule type" value="Genomic_DNA"/>
</dbReference>
<dbReference type="RefSeq" id="WP_286651897.1">
    <property type="nucleotide sequence ID" value="NZ_JACAGK010000048.1"/>
</dbReference>
<organism evidence="1 2">
    <name type="scientific">Sphingobacterium hotanense</name>
    <dbReference type="NCBI Taxonomy" id="649196"/>
    <lineage>
        <taxon>Bacteria</taxon>
        <taxon>Pseudomonadati</taxon>
        <taxon>Bacteroidota</taxon>
        <taxon>Sphingobacteriia</taxon>
        <taxon>Sphingobacteriales</taxon>
        <taxon>Sphingobacteriaceae</taxon>
        <taxon>Sphingobacterium</taxon>
    </lineage>
</organism>
<dbReference type="Proteomes" id="UP001170954">
    <property type="component" value="Unassembled WGS sequence"/>
</dbReference>
<evidence type="ECO:0000313" key="2">
    <source>
        <dbReference type="Proteomes" id="UP001170954"/>
    </source>
</evidence>
<proteinExistence type="predicted"/>
<comment type="caution">
    <text evidence="1">The sequence shown here is derived from an EMBL/GenBank/DDBJ whole genome shotgun (WGS) entry which is preliminary data.</text>
</comment>
<sequence length="66" mass="7389">MSNKTTSYAEIEEKQLRDKFAVSALEILLSNKTYKNAVGEINGKAIAERAYQIADAMLKARKEVKP</sequence>
<reference evidence="1" key="2">
    <citation type="journal article" date="2022" name="Sci. Total Environ.">
        <title>Prevalence, transmission, and molecular epidemiology of tet(X)-positive bacteria among humans, animals, and environmental niches in China: An epidemiological, and genomic-based study.</title>
        <authorList>
            <person name="Dong N."/>
            <person name="Zeng Y."/>
            <person name="Cai C."/>
            <person name="Sun C."/>
            <person name="Lu J."/>
            <person name="Liu C."/>
            <person name="Zhou H."/>
            <person name="Sun Q."/>
            <person name="Shu L."/>
            <person name="Wang H."/>
            <person name="Wang Y."/>
            <person name="Wang S."/>
            <person name="Wu C."/>
            <person name="Chan E.W."/>
            <person name="Chen G."/>
            <person name="Shen Z."/>
            <person name="Chen S."/>
            <person name="Zhang R."/>
        </authorList>
    </citation>
    <scope>NUCLEOTIDE SEQUENCE</scope>
    <source>
        <strain evidence="1">R1692</strain>
    </source>
</reference>